<protein>
    <submittedName>
        <fullName evidence="1">Uncharacterized protein</fullName>
    </submittedName>
</protein>
<proteinExistence type="predicted"/>
<reference evidence="1 2" key="1">
    <citation type="submission" date="2007-06" db="EMBL/GenBank/DDBJ databases">
        <authorList>
            <person name="Shimkets L."/>
            <person name="Ferriera S."/>
            <person name="Johnson J."/>
            <person name="Kravitz S."/>
            <person name="Beeson K."/>
            <person name="Sutton G."/>
            <person name="Rogers Y.-H."/>
            <person name="Friedman R."/>
            <person name="Frazier M."/>
            <person name="Venter J.C."/>
        </authorList>
    </citation>
    <scope>NUCLEOTIDE SEQUENCE [LARGE SCALE GENOMIC DNA]</scope>
    <source>
        <strain evidence="1 2">SIR-1</strain>
    </source>
</reference>
<name>A6GBW1_9BACT</name>
<accession>A6GBW1</accession>
<dbReference type="EMBL" id="ABCS01000061">
    <property type="protein sequence ID" value="EDM76634.1"/>
    <property type="molecule type" value="Genomic_DNA"/>
</dbReference>
<organism evidence="1 2">
    <name type="scientific">Plesiocystis pacifica SIR-1</name>
    <dbReference type="NCBI Taxonomy" id="391625"/>
    <lineage>
        <taxon>Bacteria</taxon>
        <taxon>Pseudomonadati</taxon>
        <taxon>Myxococcota</taxon>
        <taxon>Polyangia</taxon>
        <taxon>Nannocystales</taxon>
        <taxon>Nannocystaceae</taxon>
        <taxon>Plesiocystis</taxon>
    </lineage>
</organism>
<evidence type="ECO:0000313" key="1">
    <source>
        <dbReference type="EMBL" id="EDM76634.1"/>
    </source>
</evidence>
<dbReference type="RefSeq" id="WP_006974202.1">
    <property type="nucleotide sequence ID" value="NZ_ABCS01000061.1"/>
</dbReference>
<dbReference type="Proteomes" id="UP000005801">
    <property type="component" value="Unassembled WGS sequence"/>
</dbReference>
<gene>
    <name evidence="1" type="ORF">PPSIR1_18232</name>
</gene>
<keyword evidence="2" id="KW-1185">Reference proteome</keyword>
<dbReference type="STRING" id="391625.PPSIR1_18232"/>
<sequence length="130" mass="14043">MTVQTEIVGEPAQLVTLVDFRGRVLKRWRGPVVGAPDEPEAAAQARQWHRQIEAQVRETLRRAGGARAPQPARAQTARGEAAAHLFAAGARAYAARDTATARALFEACAQLLPDDPRVRAALERATSPGR</sequence>
<evidence type="ECO:0000313" key="2">
    <source>
        <dbReference type="Proteomes" id="UP000005801"/>
    </source>
</evidence>
<dbReference type="AlphaFoldDB" id="A6GBW1"/>
<comment type="caution">
    <text evidence="1">The sequence shown here is derived from an EMBL/GenBank/DDBJ whole genome shotgun (WGS) entry which is preliminary data.</text>
</comment>